<dbReference type="EMBL" id="CAJVPG010000052">
    <property type="protein sequence ID" value="CAG8283132.1"/>
    <property type="molecule type" value="Genomic_DNA"/>
</dbReference>
<sequence length="166" mass="18439">MNGGVYEPLPSPSRGLIPLRLYALSSQVFRHAPLALRSCPVHPARLIRSDSWRVRRTGDNIISNGMKGDYIDEDDSPLILPSLESNAKRAILSAQAPLYRCDRKLSVPSSIPQWDGRGMNGMFTSSRPFSQSTLCTSDVLMCLPIQSSKHNGLNHRLSRYSNTAKE</sequence>
<dbReference type="AlphaFoldDB" id="A0A9W4IID1"/>
<gene>
    <name evidence="1" type="ORF">PSALAMII_LOCUS1456</name>
</gene>
<evidence type="ECO:0000313" key="1">
    <source>
        <dbReference type="EMBL" id="CAG8283132.1"/>
    </source>
</evidence>
<reference evidence="1" key="1">
    <citation type="submission" date="2021-07" db="EMBL/GenBank/DDBJ databases">
        <authorList>
            <person name="Branca A.L. A."/>
        </authorList>
    </citation>
    <scope>NUCLEOTIDE SEQUENCE</scope>
</reference>
<keyword evidence="2" id="KW-1185">Reference proteome</keyword>
<accession>A0A9W4IID1</accession>
<protein>
    <submittedName>
        <fullName evidence="1">Uncharacterized protein</fullName>
    </submittedName>
</protein>
<organism evidence="1 2">
    <name type="scientific">Penicillium salamii</name>
    <dbReference type="NCBI Taxonomy" id="1612424"/>
    <lineage>
        <taxon>Eukaryota</taxon>
        <taxon>Fungi</taxon>
        <taxon>Dikarya</taxon>
        <taxon>Ascomycota</taxon>
        <taxon>Pezizomycotina</taxon>
        <taxon>Eurotiomycetes</taxon>
        <taxon>Eurotiomycetidae</taxon>
        <taxon>Eurotiales</taxon>
        <taxon>Aspergillaceae</taxon>
        <taxon>Penicillium</taxon>
    </lineage>
</organism>
<evidence type="ECO:0000313" key="2">
    <source>
        <dbReference type="Proteomes" id="UP001152649"/>
    </source>
</evidence>
<dbReference type="Proteomes" id="UP001152649">
    <property type="component" value="Unassembled WGS sequence"/>
</dbReference>
<name>A0A9W4IID1_9EURO</name>
<dbReference type="OrthoDB" id="415825at2759"/>
<comment type="caution">
    <text evidence="1">The sequence shown here is derived from an EMBL/GenBank/DDBJ whole genome shotgun (WGS) entry which is preliminary data.</text>
</comment>
<proteinExistence type="predicted"/>